<feature type="compositionally biased region" description="Basic and acidic residues" evidence="2">
    <location>
        <begin position="102"/>
        <end position="126"/>
    </location>
</feature>
<dbReference type="EMBL" id="CP113361">
    <property type="protein sequence ID" value="WAI01301.1"/>
    <property type="molecule type" value="Genomic_DNA"/>
</dbReference>
<feature type="region of interest" description="Disordered" evidence="2">
    <location>
        <begin position="102"/>
        <end position="160"/>
    </location>
</feature>
<sequence>MAQNQREINRLKHIIEEKDREIEMLRENEDGSGRMDPGIREDFARRVDELEEMIKKLAASNNQVAPRDTRINELEGMVKGLTEELLDLKAEVRKFGKVLEGKEELKPKPEIRRARPAPEKMVKRPEASPQPANKQPARAPAEPETGTATIMQPDGTLAEEPRMNHDDLIVAGNRPAKMYQTKANREYRGKEEKKPLIYADEDDTVEIKKK</sequence>
<dbReference type="Proteomes" id="UP001163096">
    <property type="component" value="Chromosome"/>
</dbReference>
<protein>
    <submittedName>
        <fullName evidence="3">Uncharacterized protein</fullName>
    </submittedName>
</protein>
<dbReference type="Pfam" id="PF24362">
    <property type="entry name" value="DUF7518"/>
    <property type="match status" value="1"/>
</dbReference>
<keyword evidence="1" id="KW-0175">Coiled coil</keyword>
<gene>
    <name evidence="3" type="ORF">OU421_00025</name>
</gene>
<evidence type="ECO:0000256" key="1">
    <source>
        <dbReference type="SAM" id="Coils"/>
    </source>
</evidence>
<evidence type="ECO:0000256" key="2">
    <source>
        <dbReference type="SAM" id="MobiDB-lite"/>
    </source>
</evidence>
<evidence type="ECO:0000313" key="3">
    <source>
        <dbReference type="EMBL" id="WAI01301.1"/>
    </source>
</evidence>
<accession>A0A9X9T8C5</accession>
<dbReference type="InterPro" id="IPR055940">
    <property type="entry name" value="DUF7518"/>
</dbReference>
<keyword evidence="4" id="KW-1185">Reference proteome</keyword>
<feature type="coiled-coil region" evidence="1">
    <location>
        <begin position="1"/>
        <end position="91"/>
    </location>
</feature>
<dbReference type="KEGG" id="mou:OU421_00025"/>
<proteinExistence type="predicted"/>
<dbReference type="GeneID" id="76833441"/>
<dbReference type="RefSeq" id="WP_268186527.1">
    <property type="nucleotide sequence ID" value="NZ_CP113361.1"/>
</dbReference>
<dbReference type="AlphaFoldDB" id="A0A9X9T8C5"/>
<organism evidence="3 4">
    <name type="scientific">Methanogenium organophilum</name>
    <dbReference type="NCBI Taxonomy" id="2199"/>
    <lineage>
        <taxon>Archaea</taxon>
        <taxon>Methanobacteriati</taxon>
        <taxon>Methanobacteriota</taxon>
        <taxon>Stenosarchaea group</taxon>
        <taxon>Methanomicrobia</taxon>
        <taxon>Methanomicrobiales</taxon>
        <taxon>Methanomicrobiaceae</taxon>
        <taxon>Methanogenium</taxon>
    </lineage>
</organism>
<reference evidence="3" key="1">
    <citation type="submission" date="2022-11" db="EMBL/GenBank/DDBJ databases">
        <title>Complete genome sequence of Methanogenium organophilum DSM 3596.</title>
        <authorList>
            <person name="Chen S.-C."/>
            <person name="Lai S.-J."/>
            <person name="You Y.-T."/>
        </authorList>
    </citation>
    <scope>NUCLEOTIDE SEQUENCE</scope>
    <source>
        <strain evidence="3">DSM 3596</strain>
    </source>
</reference>
<name>A0A9X9T8C5_METOG</name>
<evidence type="ECO:0000313" key="4">
    <source>
        <dbReference type="Proteomes" id="UP001163096"/>
    </source>
</evidence>